<evidence type="ECO:0000256" key="1">
    <source>
        <dbReference type="ARBA" id="ARBA00004180"/>
    </source>
</evidence>
<reference evidence="15 16" key="1">
    <citation type="journal article" date="2021" name="Elife">
        <title>Chloroplast acquisition without the gene transfer in kleptoplastic sea slugs, Plakobranchus ocellatus.</title>
        <authorList>
            <person name="Maeda T."/>
            <person name="Takahashi S."/>
            <person name="Yoshida T."/>
            <person name="Shimamura S."/>
            <person name="Takaki Y."/>
            <person name="Nagai Y."/>
            <person name="Toyoda A."/>
            <person name="Suzuki Y."/>
            <person name="Arimoto A."/>
            <person name="Ishii H."/>
            <person name="Satoh N."/>
            <person name="Nishiyama T."/>
            <person name="Hasebe M."/>
            <person name="Maruyama T."/>
            <person name="Minagawa J."/>
            <person name="Obokata J."/>
            <person name="Shigenobu S."/>
        </authorList>
    </citation>
    <scope>NUCLEOTIDE SEQUENCE [LARGE SCALE GENOMIC DNA]</scope>
</reference>
<dbReference type="AlphaFoldDB" id="A0AAV3ZI36"/>
<dbReference type="GO" id="GO:0015031">
    <property type="term" value="P:protein transport"/>
    <property type="evidence" value="ECO:0007669"/>
    <property type="project" value="UniProtKB-KW"/>
</dbReference>
<evidence type="ECO:0000256" key="7">
    <source>
        <dbReference type="ARBA" id="ARBA00022490"/>
    </source>
</evidence>
<keyword evidence="9" id="KW-0653">Protein transport</keyword>
<dbReference type="Proteomes" id="UP000735302">
    <property type="component" value="Unassembled WGS sequence"/>
</dbReference>
<dbReference type="InterPro" id="IPR029901">
    <property type="entry name" value="Spire"/>
</dbReference>
<evidence type="ECO:0000256" key="8">
    <source>
        <dbReference type="ARBA" id="ARBA00022737"/>
    </source>
</evidence>
<accession>A0AAV3ZI36</accession>
<keyword evidence="12" id="KW-0206">Cytoskeleton</keyword>
<dbReference type="GO" id="GO:0036089">
    <property type="term" value="P:cleavage furrow formation"/>
    <property type="evidence" value="ECO:0007669"/>
    <property type="project" value="TreeGrafter"/>
</dbReference>
<evidence type="ECO:0000313" key="16">
    <source>
        <dbReference type="Proteomes" id="UP000735302"/>
    </source>
</evidence>
<dbReference type="GO" id="GO:0030041">
    <property type="term" value="P:actin filament polymerization"/>
    <property type="evidence" value="ECO:0007669"/>
    <property type="project" value="TreeGrafter"/>
</dbReference>
<keyword evidence="10" id="KW-0472">Membrane</keyword>
<keyword evidence="5" id="KW-0813">Transport</keyword>
<evidence type="ECO:0000256" key="9">
    <source>
        <dbReference type="ARBA" id="ARBA00022927"/>
    </source>
</evidence>
<evidence type="ECO:0000256" key="11">
    <source>
        <dbReference type="ARBA" id="ARBA00023203"/>
    </source>
</evidence>
<dbReference type="GO" id="GO:0003779">
    <property type="term" value="F:actin binding"/>
    <property type="evidence" value="ECO:0007669"/>
    <property type="project" value="UniProtKB-KW"/>
</dbReference>
<keyword evidence="6" id="KW-1003">Cell membrane</keyword>
<dbReference type="Pfam" id="PF16474">
    <property type="entry name" value="KIND"/>
    <property type="match status" value="1"/>
</dbReference>
<comment type="similarity">
    <text evidence="4">Belongs to the spire family.</text>
</comment>
<dbReference type="GO" id="GO:0051639">
    <property type="term" value="P:actin filament network formation"/>
    <property type="evidence" value="ECO:0007669"/>
    <property type="project" value="TreeGrafter"/>
</dbReference>
<dbReference type="GO" id="GO:0030659">
    <property type="term" value="C:cytoplasmic vesicle membrane"/>
    <property type="evidence" value="ECO:0007669"/>
    <property type="project" value="UniProtKB-SubCell"/>
</dbReference>
<comment type="caution">
    <text evidence="15">The sequence shown here is derived from an EMBL/GenBank/DDBJ whole genome shotgun (WGS) entry which is preliminary data.</text>
</comment>
<dbReference type="GO" id="GO:0005938">
    <property type="term" value="C:cell cortex"/>
    <property type="evidence" value="ECO:0007669"/>
    <property type="project" value="TreeGrafter"/>
</dbReference>
<dbReference type="GO" id="GO:0008017">
    <property type="term" value="F:microtubule binding"/>
    <property type="evidence" value="ECO:0007669"/>
    <property type="project" value="TreeGrafter"/>
</dbReference>
<dbReference type="InterPro" id="IPR011019">
    <property type="entry name" value="KIND_dom"/>
</dbReference>
<dbReference type="GO" id="GO:0005886">
    <property type="term" value="C:plasma membrane"/>
    <property type="evidence" value="ECO:0007669"/>
    <property type="project" value="UniProtKB-SubCell"/>
</dbReference>
<dbReference type="GO" id="GO:0048193">
    <property type="term" value="P:Golgi vesicle transport"/>
    <property type="evidence" value="ECO:0007669"/>
    <property type="project" value="TreeGrafter"/>
</dbReference>
<sequence length="220" mass="25390">MQREKKVIRVKLIDVQVIYRFINANPYELCVRHLSSKQDASHHYKAVCRALATEAGELFTFLDKVAAGKEQLSQTEDEDARRLEELQRADWACLWVQVMRSLRQGVRLKKVEHVHLPPLEYELTPFEMILEDIRSRRYTLTKIMVNGDIPHKVKNDAHAVILNFIRSRPPLKKVRTTTSSLPVPLRPVPFCLVPSLSVPTRLVQPQPDPVPLLIPFFTVV</sequence>
<dbReference type="Gene3D" id="1.10.510.10">
    <property type="entry name" value="Transferase(Phosphotransferase) domain 1"/>
    <property type="match status" value="1"/>
</dbReference>
<dbReference type="EMBL" id="BLXT01002485">
    <property type="protein sequence ID" value="GFN95299.1"/>
    <property type="molecule type" value="Genomic_DNA"/>
</dbReference>
<evidence type="ECO:0000259" key="14">
    <source>
        <dbReference type="Pfam" id="PF16474"/>
    </source>
</evidence>
<dbReference type="GO" id="GO:0040038">
    <property type="term" value="P:polar body extrusion after meiotic divisions"/>
    <property type="evidence" value="ECO:0007669"/>
    <property type="project" value="TreeGrafter"/>
</dbReference>
<proteinExistence type="inferred from homology"/>
<evidence type="ECO:0000256" key="4">
    <source>
        <dbReference type="ARBA" id="ARBA00010956"/>
    </source>
</evidence>
<keyword evidence="13" id="KW-0968">Cytoplasmic vesicle</keyword>
<dbReference type="GO" id="GO:0005856">
    <property type="term" value="C:cytoskeleton"/>
    <property type="evidence" value="ECO:0007669"/>
    <property type="project" value="UniProtKB-SubCell"/>
</dbReference>
<evidence type="ECO:0000256" key="13">
    <source>
        <dbReference type="ARBA" id="ARBA00023329"/>
    </source>
</evidence>
<keyword evidence="8" id="KW-0677">Repeat</keyword>
<gene>
    <name evidence="15" type="ORF">PoB_002180500</name>
</gene>
<evidence type="ECO:0000256" key="5">
    <source>
        <dbReference type="ARBA" id="ARBA00022448"/>
    </source>
</evidence>
<keyword evidence="11" id="KW-0009">Actin-binding</keyword>
<evidence type="ECO:0000256" key="12">
    <source>
        <dbReference type="ARBA" id="ARBA00023212"/>
    </source>
</evidence>
<dbReference type="GO" id="GO:0045010">
    <property type="term" value="P:actin nucleation"/>
    <property type="evidence" value="ECO:0007669"/>
    <property type="project" value="InterPro"/>
</dbReference>
<keyword evidence="7" id="KW-0963">Cytoplasm</keyword>
<evidence type="ECO:0000256" key="2">
    <source>
        <dbReference type="ARBA" id="ARBA00004245"/>
    </source>
</evidence>
<evidence type="ECO:0000256" key="3">
    <source>
        <dbReference type="ARBA" id="ARBA00004413"/>
    </source>
</evidence>
<comment type="subcellular location">
    <subcellularLocation>
        <location evidence="3">Cell membrane</location>
        <topology evidence="3">Peripheral membrane protein</topology>
        <orientation evidence="3">Cytoplasmic side</orientation>
    </subcellularLocation>
    <subcellularLocation>
        <location evidence="2">Cytoplasm</location>
        <location evidence="2">Cytoskeleton</location>
    </subcellularLocation>
    <subcellularLocation>
        <location evidence="1">Cytoplasmic vesicle membrane</location>
        <topology evidence="1">Peripheral membrane protein</topology>
        <orientation evidence="1">Cytoplasmic side</orientation>
    </subcellularLocation>
</comment>
<organism evidence="15 16">
    <name type="scientific">Plakobranchus ocellatus</name>
    <dbReference type="NCBI Taxonomy" id="259542"/>
    <lineage>
        <taxon>Eukaryota</taxon>
        <taxon>Metazoa</taxon>
        <taxon>Spiralia</taxon>
        <taxon>Lophotrochozoa</taxon>
        <taxon>Mollusca</taxon>
        <taxon>Gastropoda</taxon>
        <taxon>Heterobranchia</taxon>
        <taxon>Euthyneura</taxon>
        <taxon>Panpulmonata</taxon>
        <taxon>Sacoglossa</taxon>
        <taxon>Placobranchoidea</taxon>
        <taxon>Plakobranchidae</taxon>
        <taxon>Plakobranchus</taxon>
    </lineage>
</organism>
<keyword evidence="16" id="KW-1185">Reference proteome</keyword>
<evidence type="ECO:0000256" key="6">
    <source>
        <dbReference type="ARBA" id="ARBA00022475"/>
    </source>
</evidence>
<evidence type="ECO:0000256" key="10">
    <source>
        <dbReference type="ARBA" id="ARBA00023136"/>
    </source>
</evidence>
<dbReference type="PANTHER" id="PTHR21345">
    <property type="entry name" value="SPIRE"/>
    <property type="match status" value="1"/>
</dbReference>
<feature type="domain" description="KIND" evidence="14">
    <location>
        <begin position="28"/>
        <end position="62"/>
    </location>
</feature>
<protein>
    <submittedName>
        <fullName evidence="15">Protein spire homolog 1</fullName>
    </submittedName>
</protein>
<name>A0AAV3ZI36_9GAST</name>
<dbReference type="PANTHER" id="PTHR21345:SF3">
    <property type="entry name" value="PROTEIN SPIRE"/>
    <property type="match status" value="1"/>
</dbReference>
<dbReference type="GO" id="GO:0051295">
    <property type="term" value="P:establishment of meiotic spindle localization"/>
    <property type="evidence" value="ECO:0007669"/>
    <property type="project" value="TreeGrafter"/>
</dbReference>
<evidence type="ECO:0000313" key="15">
    <source>
        <dbReference type="EMBL" id="GFN95299.1"/>
    </source>
</evidence>